<proteinExistence type="predicted"/>
<reference evidence="1 2" key="1">
    <citation type="submission" date="2018-10" db="EMBL/GenBank/DDBJ databases">
        <title>Transmission dynamics of multidrug resistant bacteria on intensive care unit surfaces.</title>
        <authorList>
            <person name="D'Souza A.W."/>
            <person name="Potter R.F."/>
            <person name="Wallace M."/>
            <person name="Shupe A."/>
            <person name="Patel S."/>
            <person name="Sun S."/>
            <person name="Gul D."/>
            <person name="Kwon J.H."/>
            <person name="Andleeb S."/>
            <person name="Burnham C.-A.D."/>
            <person name="Dantas G."/>
        </authorList>
    </citation>
    <scope>NUCLEOTIDE SEQUENCE [LARGE SCALE GENOMIC DNA]</scope>
    <source>
        <strain evidence="1 2">WF_348</strain>
    </source>
</reference>
<dbReference type="InterPro" id="IPR046233">
    <property type="entry name" value="DUF6266"/>
</dbReference>
<evidence type="ECO:0000313" key="1">
    <source>
        <dbReference type="EMBL" id="RRT92662.1"/>
    </source>
</evidence>
<dbReference type="AlphaFoldDB" id="A0A3R8TM79"/>
<comment type="caution">
    <text evidence="1">The sequence shown here is derived from an EMBL/GenBank/DDBJ whole genome shotgun (WGS) entry which is preliminary data.</text>
</comment>
<sequence length="213" mass="23868">MGKVNDSLLSGTSGRTGRIVVANVFGNEISKIRPRKRSKKPSLKQQMIQQRMKKCAEFMASYRSFACNHFGRRVGMTSCYNLAMTNLLENFVINHANQSFNINYPAISFARGNLLGIIGVTFNMPSTDSLEINWQNNAGSITERENDWLQVLFGVEDQSNTIFLENVAMRSSETYTAIIPPIENGNTVHVWLSFRSEDNSDVSTTFYAGSLTT</sequence>
<protein>
    <submittedName>
        <fullName evidence="1">Uncharacterized protein</fullName>
    </submittedName>
</protein>
<dbReference type="RefSeq" id="WP_125349407.1">
    <property type="nucleotide sequence ID" value="NZ_RHPN01000007.1"/>
</dbReference>
<dbReference type="EMBL" id="RHPO01000007">
    <property type="protein sequence ID" value="RRT92662.1"/>
    <property type="molecule type" value="Genomic_DNA"/>
</dbReference>
<name>A0A3R8TM79_9FLAO</name>
<dbReference type="Pfam" id="PF19781">
    <property type="entry name" value="DUF6266"/>
    <property type="match status" value="1"/>
</dbReference>
<dbReference type="Proteomes" id="UP000267844">
    <property type="component" value="Unassembled WGS sequence"/>
</dbReference>
<gene>
    <name evidence="1" type="ORF">EGI89_05210</name>
</gene>
<evidence type="ECO:0000313" key="2">
    <source>
        <dbReference type="Proteomes" id="UP000267844"/>
    </source>
</evidence>
<accession>A0A3R8TM79</accession>
<organism evidence="1 2">
    <name type="scientific">Empedobacter falsenii</name>
    <dbReference type="NCBI Taxonomy" id="343874"/>
    <lineage>
        <taxon>Bacteria</taxon>
        <taxon>Pseudomonadati</taxon>
        <taxon>Bacteroidota</taxon>
        <taxon>Flavobacteriia</taxon>
        <taxon>Flavobacteriales</taxon>
        <taxon>Weeksellaceae</taxon>
        <taxon>Empedobacter</taxon>
    </lineage>
</organism>